<dbReference type="EMBL" id="JAXIOK010000014">
    <property type="protein sequence ID" value="KAK4755669.1"/>
    <property type="molecule type" value="Genomic_DNA"/>
</dbReference>
<accession>A0AAN7JZL8</accession>
<evidence type="ECO:0000313" key="3">
    <source>
        <dbReference type="EMBL" id="KAK4755669.1"/>
    </source>
</evidence>
<dbReference type="PANTHER" id="PTHR12794:SF0">
    <property type="entry name" value="GEM-ASSOCIATED PROTEIN 2"/>
    <property type="match status" value="1"/>
</dbReference>
<dbReference type="GO" id="GO:0032797">
    <property type="term" value="C:SMN complex"/>
    <property type="evidence" value="ECO:0007669"/>
    <property type="project" value="TreeGrafter"/>
</dbReference>
<proteinExistence type="inferred from homology"/>
<dbReference type="Proteomes" id="UP001345219">
    <property type="component" value="Chromosome 8"/>
</dbReference>
<feature type="compositionally biased region" description="Polar residues" evidence="2">
    <location>
        <begin position="1"/>
        <end position="23"/>
    </location>
</feature>
<keyword evidence="4" id="KW-1185">Reference proteome</keyword>
<feature type="region of interest" description="Disordered" evidence="2">
    <location>
        <begin position="1"/>
        <end position="37"/>
    </location>
</feature>
<dbReference type="Pfam" id="PF04938">
    <property type="entry name" value="SIP1"/>
    <property type="match status" value="1"/>
</dbReference>
<evidence type="ECO:0000313" key="4">
    <source>
        <dbReference type="Proteomes" id="UP001345219"/>
    </source>
</evidence>
<organism evidence="3 4">
    <name type="scientific">Trapa incisa</name>
    <dbReference type="NCBI Taxonomy" id="236973"/>
    <lineage>
        <taxon>Eukaryota</taxon>
        <taxon>Viridiplantae</taxon>
        <taxon>Streptophyta</taxon>
        <taxon>Embryophyta</taxon>
        <taxon>Tracheophyta</taxon>
        <taxon>Spermatophyta</taxon>
        <taxon>Magnoliopsida</taxon>
        <taxon>eudicotyledons</taxon>
        <taxon>Gunneridae</taxon>
        <taxon>Pentapetalae</taxon>
        <taxon>rosids</taxon>
        <taxon>malvids</taxon>
        <taxon>Myrtales</taxon>
        <taxon>Lythraceae</taxon>
        <taxon>Trapa</taxon>
    </lineage>
</organism>
<dbReference type="AlphaFoldDB" id="A0AAN7JZL8"/>
<evidence type="ECO:0000256" key="2">
    <source>
        <dbReference type="SAM" id="MobiDB-lite"/>
    </source>
</evidence>
<dbReference type="PANTHER" id="PTHR12794">
    <property type="entry name" value="GEMIN2"/>
    <property type="match status" value="1"/>
</dbReference>
<sequence>MNNRNLSGLASGQSASFEENFTNLDEEDGDEDSEDSNEYYASIRRPVFVIEGEPNFEVGPPEDGLEYLRRVRWEAAQLPNLRVAKLDRSKFDKEQSVYMPVIPEIAKCPEHLMPSKQWEEEFLADFSKLRLACHALLDSFITHLVSVPCFLLKLAD</sequence>
<evidence type="ECO:0000256" key="1">
    <source>
        <dbReference type="ARBA" id="ARBA00025758"/>
    </source>
</evidence>
<feature type="compositionally biased region" description="Acidic residues" evidence="2">
    <location>
        <begin position="24"/>
        <end position="37"/>
    </location>
</feature>
<gene>
    <name evidence="3" type="ORF">SAY87_009426</name>
</gene>
<name>A0AAN7JZL8_9MYRT</name>
<comment type="caution">
    <text evidence="3">The sequence shown here is derived from an EMBL/GenBank/DDBJ whole genome shotgun (WGS) entry which is preliminary data.</text>
</comment>
<dbReference type="InterPro" id="IPR035426">
    <property type="entry name" value="Gemin2/Brr1"/>
</dbReference>
<protein>
    <submittedName>
        <fullName evidence="3">Uncharacterized protein</fullName>
    </submittedName>
</protein>
<dbReference type="GO" id="GO:0005634">
    <property type="term" value="C:nucleus"/>
    <property type="evidence" value="ECO:0007669"/>
    <property type="project" value="TreeGrafter"/>
</dbReference>
<comment type="similarity">
    <text evidence="1">Belongs to the gemin-2 family.</text>
</comment>
<dbReference type="GO" id="GO:0000387">
    <property type="term" value="P:spliceosomal snRNP assembly"/>
    <property type="evidence" value="ECO:0007669"/>
    <property type="project" value="InterPro"/>
</dbReference>
<reference evidence="3 4" key="1">
    <citation type="journal article" date="2023" name="Hortic Res">
        <title>Pangenome of water caltrop reveals structural variations and asymmetric subgenome divergence after allopolyploidization.</title>
        <authorList>
            <person name="Zhang X."/>
            <person name="Chen Y."/>
            <person name="Wang L."/>
            <person name="Yuan Y."/>
            <person name="Fang M."/>
            <person name="Shi L."/>
            <person name="Lu R."/>
            <person name="Comes H.P."/>
            <person name="Ma Y."/>
            <person name="Chen Y."/>
            <person name="Huang G."/>
            <person name="Zhou Y."/>
            <person name="Zheng Z."/>
            <person name="Qiu Y."/>
        </authorList>
    </citation>
    <scope>NUCLEOTIDE SEQUENCE [LARGE SCALE GENOMIC DNA]</scope>
    <source>
        <tissue evidence="3">Roots</tissue>
    </source>
</reference>